<dbReference type="PANTHER" id="PTHR43101:SF1">
    <property type="entry name" value="BETA-FRUCTOSIDASE"/>
    <property type="match status" value="1"/>
</dbReference>
<evidence type="ECO:0000256" key="1">
    <source>
        <dbReference type="ARBA" id="ARBA00004914"/>
    </source>
</evidence>
<dbReference type="SUPFAM" id="SSF75005">
    <property type="entry name" value="Arabinanase/levansucrase/invertase"/>
    <property type="match status" value="1"/>
</dbReference>
<dbReference type="Gene3D" id="2.60.120.560">
    <property type="entry name" value="Exo-inulinase, domain 1"/>
    <property type="match status" value="1"/>
</dbReference>
<evidence type="ECO:0000313" key="13">
    <source>
        <dbReference type="Proteomes" id="UP000184184"/>
    </source>
</evidence>
<keyword evidence="5 8" id="KW-0378">Hydrolase</keyword>
<evidence type="ECO:0000256" key="4">
    <source>
        <dbReference type="ARBA" id="ARBA00019623"/>
    </source>
</evidence>
<protein>
    <recommendedName>
        <fullName evidence="4 8">Sucrose-6-phosphate hydrolase</fullName>
        <ecNumber evidence="3 8">3.2.1.26</ecNumber>
    </recommendedName>
    <alternativeName>
        <fullName evidence="7 9">Invertase</fullName>
    </alternativeName>
</protein>
<dbReference type="Pfam" id="PF08244">
    <property type="entry name" value="Glyco_hydro_32C"/>
    <property type="match status" value="1"/>
</dbReference>
<evidence type="ECO:0000256" key="8">
    <source>
        <dbReference type="RuleBase" id="RU362110"/>
    </source>
</evidence>
<evidence type="ECO:0000259" key="10">
    <source>
        <dbReference type="Pfam" id="PF00251"/>
    </source>
</evidence>
<dbReference type="InterPro" id="IPR001362">
    <property type="entry name" value="Glyco_hydro_32"/>
</dbReference>
<dbReference type="NCBIfam" id="TIGR01322">
    <property type="entry name" value="scrB_fam"/>
    <property type="match status" value="1"/>
</dbReference>
<dbReference type="Pfam" id="PF00251">
    <property type="entry name" value="Glyco_hydro_32N"/>
    <property type="match status" value="1"/>
</dbReference>
<dbReference type="Gene3D" id="2.115.10.20">
    <property type="entry name" value="Glycosyl hydrolase domain, family 43"/>
    <property type="match status" value="1"/>
</dbReference>
<proteinExistence type="inferred from homology"/>
<keyword evidence="9" id="KW-0963">Cytoplasm</keyword>
<evidence type="ECO:0000256" key="5">
    <source>
        <dbReference type="ARBA" id="ARBA00022801"/>
    </source>
</evidence>
<dbReference type="InterPro" id="IPR006232">
    <property type="entry name" value="Suc6P_hydrolase"/>
</dbReference>
<comment type="function">
    <text evidence="9">Enables the bacterium to metabolize sucrose as a sole carbon source.</text>
</comment>
<dbReference type="SUPFAM" id="SSF49899">
    <property type="entry name" value="Concanavalin A-like lectins/glucanases"/>
    <property type="match status" value="1"/>
</dbReference>
<accession>A0A1M7LFU4</accession>
<dbReference type="UniPathway" id="UPA00238"/>
<dbReference type="GO" id="GO:0005737">
    <property type="term" value="C:cytoplasm"/>
    <property type="evidence" value="ECO:0007669"/>
    <property type="project" value="UniProtKB-SubCell"/>
</dbReference>
<dbReference type="SMART" id="SM00640">
    <property type="entry name" value="Glyco_32"/>
    <property type="match status" value="1"/>
</dbReference>
<feature type="domain" description="Glycosyl hydrolase family 32 N-terminal" evidence="10">
    <location>
        <begin position="43"/>
        <end position="340"/>
    </location>
</feature>
<dbReference type="EC" id="3.2.1.26" evidence="3 8"/>
<evidence type="ECO:0000256" key="6">
    <source>
        <dbReference type="ARBA" id="ARBA00023295"/>
    </source>
</evidence>
<evidence type="ECO:0000256" key="9">
    <source>
        <dbReference type="RuleBase" id="RU365015"/>
    </source>
</evidence>
<dbReference type="STRING" id="1027249.SAMN05216179_1050"/>
<gene>
    <name evidence="12" type="ORF">SAMN05216179_1050</name>
</gene>
<evidence type="ECO:0000313" key="12">
    <source>
        <dbReference type="EMBL" id="SHM76508.1"/>
    </source>
</evidence>
<sequence>MLHQSKGDNFMTQNHSEQVNQATKYIKQQENKVGNTKYRLNYHMMPPVGWMNDPNGLVQYKGDYHLFYQHYPYEPVWGPMHWGHAISKDLVNWEHLPVALAPSEFYDNGTLDDHGCFSGSAIEKDNELYLIYTGHSIERDPMQVQCIAKSADGIHFTKESQNPIIDHFPKDGSKDFRDPKVWQYDNQYYMVVGSKKDGKGKALFYQSSNLIDWTYKGVVAESNGEQGDMWECPDLFPLEKEHALILSPMYGEKNEKPIIIFGEMDYKAAKFSQERSMLLDYGHDFYAPQTLKDEKGRRIMMGWMDMWFSKRPSEEDGWVGAMTIPRELTYNHNGVFIQQPIEELKALRTDHHHIEDFEIHGVNRFSKFDGIATELCMDFDIINSDSPVFGLHLRCSIDRSEKTIIKIDTINEEVIVDLTLAGKGESGVYKAPYNIEANGKLNLRVFLDKTSIEVFVNHGEQVITNRIYPDASSKEVDLFAEKGKARIVKADKWSLRSVWKE</sequence>
<dbReference type="CDD" id="cd08996">
    <property type="entry name" value="GH32_FFase"/>
    <property type="match status" value="1"/>
</dbReference>
<comment type="pathway">
    <text evidence="1 9">Glycan biosynthesis; sucrose metabolism.</text>
</comment>
<dbReference type="PANTHER" id="PTHR43101">
    <property type="entry name" value="BETA-FRUCTOSIDASE"/>
    <property type="match status" value="1"/>
</dbReference>
<organism evidence="12 13">
    <name type="scientific">Gracilibacillus kekensis</name>
    <dbReference type="NCBI Taxonomy" id="1027249"/>
    <lineage>
        <taxon>Bacteria</taxon>
        <taxon>Bacillati</taxon>
        <taxon>Bacillota</taxon>
        <taxon>Bacilli</taxon>
        <taxon>Bacillales</taxon>
        <taxon>Bacillaceae</taxon>
        <taxon>Gracilibacillus</taxon>
    </lineage>
</organism>
<dbReference type="Proteomes" id="UP000184184">
    <property type="component" value="Unassembled WGS sequence"/>
</dbReference>
<comment type="subcellular location">
    <subcellularLocation>
        <location evidence="9">Cytoplasm</location>
    </subcellularLocation>
</comment>
<comment type="similarity">
    <text evidence="2 8">Belongs to the glycosyl hydrolase 32 family.</text>
</comment>
<dbReference type="InterPro" id="IPR051214">
    <property type="entry name" value="GH32_Enzymes"/>
</dbReference>
<name>A0A1M7LFU4_9BACI</name>
<keyword evidence="6 8" id="KW-0326">Glycosidase</keyword>
<dbReference type="PROSITE" id="PS00609">
    <property type="entry name" value="GLYCOSYL_HYDROL_F32"/>
    <property type="match status" value="1"/>
</dbReference>
<dbReference type="InterPro" id="IPR013189">
    <property type="entry name" value="Glyco_hydro_32_C"/>
</dbReference>
<feature type="domain" description="Glycosyl hydrolase family 32 C-terminal" evidence="11">
    <location>
        <begin position="343"/>
        <end position="493"/>
    </location>
</feature>
<dbReference type="InterPro" id="IPR013320">
    <property type="entry name" value="ConA-like_dom_sf"/>
</dbReference>
<dbReference type="AlphaFoldDB" id="A0A1M7LFU4"/>
<evidence type="ECO:0000256" key="3">
    <source>
        <dbReference type="ARBA" id="ARBA00012758"/>
    </source>
</evidence>
<evidence type="ECO:0000256" key="2">
    <source>
        <dbReference type="ARBA" id="ARBA00009902"/>
    </source>
</evidence>
<evidence type="ECO:0000256" key="7">
    <source>
        <dbReference type="ARBA" id="ARBA00033367"/>
    </source>
</evidence>
<reference evidence="12 13" key="1">
    <citation type="submission" date="2016-11" db="EMBL/GenBank/DDBJ databases">
        <authorList>
            <person name="Jaros S."/>
            <person name="Januszkiewicz K."/>
            <person name="Wedrychowicz H."/>
        </authorList>
    </citation>
    <scope>NUCLEOTIDE SEQUENCE [LARGE SCALE GENOMIC DNA]</scope>
    <source>
        <strain evidence="12 13">CGMCC 1.10681</strain>
    </source>
</reference>
<dbReference type="GO" id="GO:0005985">
    <property type="term" value="P:sucrose metabolic process"/>
    <property type="evidence" value="ECO:0007669"/>
    <property type="project" value="UniProtKB-UniPathway"/>
</dbReference>
<comment type="catalytic activity">
    <reaction evidence="8">
        <text>Hydrolysis of terminal non-reducing beta-D-fructofuranoside residues in beta-D-fructofuranosides.</text>
        <dbReference type="EC" id="3.2.1.26"/>
    </reaction>
</comment>
<keyword evidence="9" id="KW-0119">Carbohydrate metabolism</keyword>
<keyword evidence="13" id="KW-1185">Reference proteome</keyword>
<dbReference type="InterPro" id="IPR013148">
    <property type="entry name" value="Glyco_hydro_32_N"/>
</dbReference>
<dbReference type="EMBL" id="FRCZ01000001">
    <property type="protein sequence ID" value="SHM76508.1"/>
    <property type="molecule type" value="Genomic_DNA"/>
</dbReference>
<evidence type="ECO:0000259" key="11">
    <source>
        <dbReference type="Pfam" id="PF08244"/>
    </source>
</evidence>
<dbReference type="GO" id="GO:0004564">
    <property type="term" value="F:beta-fructofuranosidase activity"/>
    <property type="evidence" value="ECO:0007669"/>
    <property type="project" value="UniProtKB-EC"/>
</dbReference>
<dbReference type="InterPro" id="IPR018053">
    <property type="entry name" value="Glyco_hydro_32_AS"/>
</dbReference>
<dbReference type="InterPro" id="IPR023296">
    <property type="entry name" value="Glyco_hydro_beta-prop_sf"/>
</dbReference>